<dbReference type="WBParaSite" id="PDA_v2.g21949.t1">
    <property type="protein sequence ID" value="PDA_v2.g21949.t1"/>
    <property type="gene ID" value="PDA_v2.g21949"/>
</dbReference>
<feature type="region of interest" description="Disordered" evidence="1">
    <location>
        <begin position="314"/>
        <end position="344"/>
    </location>
</feature>
<name>A0A914PUM1_9BILA</name>
<keyword evidence="2" id="KW-1133">Transmembrane helix</keyword>
<evidence type="ECO:0000256" key="2">
    <source>
        <dbReference type="SAM" id="Phobius"/>
    </source>
</evidence>
<feature type="transmembrane region" description="Helical" evidence="2">
    <location>
        <begin position="278"/>
        <end position="303"/>
    </location>
</feature>
<keyword evidence="2" id="KW-0472">Membrane</keyword>
<feature type="compositionally biased region" description="Basic and acidic residues" evidence="1">
    <location>
        <begin position="388"/>
        <end position="404"/>
    </location>
</feature>
<feature type="compositionally biased region" description="Low complexity" evidence="1">
    <location>
        <begin position="358"/>
        <end position="376"/>
    </location>
</feature>
<organism evidence="3 4">
    <name type="scientific">Panagrolaimus davidi</name>
    <dbReference type="NCBI Taxonomy" id="227884"/>
    <lineage>
        <taxon>Eukaryota</taxon>
        <taxon>Metazoa</taxon>
        <taxon>Ecdysozoa</taxon>
        <taxon>Nematoda</taxon>
        <taxon>Chromadorea</taxon>
        <taxon>Rhabditida</taxon>
        <taxon>Tylenchina</taxon>
        <taxon>Panagrolaimomorpha</taxon>
        <taxon>Panagrolaimoidea</taxon>
        <taxon>Panagrolaimidae</taxon>
        <taxon>Panagrolaimus</taxon>
    </lineage>
</organism>
<keyword evidence="3" id="KW-1185">Reference proteome</keyword>
<accession>A0A914PUM1</accession>
<feature type="region of interest" description="Disordered" evidence="1">
    <location>
        <begin position="358"/>
        <end position="427"/>
    </location>
</feature>
<dbReference type="Proteomes" id="UP000887578">
    <property type="component" value="Unplaced"/>
</dbReference>
<reference evidence="4" key="1">
    <citation type="submission" date="2022-11" db="UniProtKB">
        <authorList>
            <consortium name="WormBaseParasite"/>
        </authorList>
    </citation>
    <scope>IDENTIFICATION</scope>
</reference>
<dbReference type="AlphaFoldDB" id="A0A914PUM1"/>
<proteinExistence type="predicted"/>
<evidence type="ECO:0000256" key="1">
    <source>
        <dbReference type="SAM" id="MobiDB-lite"/>
    </source>
</evidence>
<keyword evidence="2" id="KW-0812">Transmembrane</keyword>
<protein>
    <submittedName>
        <fullName evidence="4">Uncharacterized protein</fullName>
    </submittedName>
</protein>
<sequence length="680" mass="76511">MFLNFLEFRSYKRNKFFESGDHYELISKENDNDGEEDFSFNNTALVVDTPGTTEFILVRSKDFFLNEPFFELCGIHNGIYNGQSCVNDKSSLCYSAIELNQKIDNACYGTDLLTITMKGGQLYDDMNRFISIIPNPNEYCKKFYYKKSQNINVLRKYHASLFGDVYYLAISKDEIYSRSSKEFSEIKFLPLPNNDNLIQIKIRIYQKYCGSILRFPNSFIAIDAPLPTTTTTKIATTRRKSTHIIPPKITTQKVIASNSSGKTAADSDSSDSSVIPTIGIVCGVLALVLLLIVAGVFIVRYIIKRRNQKSTTIPLVPRDTKSMQSIELPPPPPKSASSLPPYMDPALDKTQSLSIIIPSKSKTTPTTPRTQPSQQIAKVNADPTGSKDPIKMGTKEMLSKEQKEGSGGNVAAAAAAAEKTDSDSSEIPLPALTVDQTKTFTKLYKNEFDRGKEDSMASEENCGENVYKIDGFCLQKIPLPDEAMATWPADYVENMALRAPNIEHRGQFHYQAVIMANNLLLKKGIKNIRGKLSGSTKGMKWLKSRTNIPFVQFIAESIEGSPDGTGQEFLSSKIQWRRHLKKLDVVETFRQSCFLGQTKQRREFFLLATFYKMELLLREFPREDHLKTFPFPVPMLLEVRKEAPQFFEIIDEKLPVPEKKSAEAAIAPKSSLSTLNSKIQ</sequence>
<evidence type="ECO:0000313" key="4">
    <source>
        <dbReference type="WBParaSite" id="PDA_v2.g21949.t1"/>
    </source>
</evidence>
<evidence type="ECO:0000313" key="3">
    <source>
        <dbReference type="Proteomes" id="UP000887578"/>
    </source>
</evidence>